<dbReference type="SMART" id="SM00342">
    <property type="entry name" value="HTH_ARAC"/>
    <property type="match status" value="1"/>
</dbReference>
<organism evidence="5 6">
    <name type="scientific">Aureibacillus halotolerans</name>
    <dbReference type="NCBI Taxonomy" id="1508390"/>
    <lineage>
        <taxon>Bacteria</taxon>
        <taxon>Bacillati</taxon>
        <taxon>Bacillota</taxon>
        <taxon>Bacilli</taxon>
        <taxon>Bacillales</taxon>
        <taxon>Bacillaceae</taxon>
        <taxon>Aureibacillus</taxon>
    </lineage>
</organism>
<proteinExistence type="predicted"/>
<evidence type="ECO:0000256" key="1">
    <source>
        <dbReference type="ARBA" id="ARBA00023015"/>
    </source>
</evidence>
<keyword evidence="1" id="KW-0805">Transcription regulation</keyword>
<dbReference type="EMBL" id="SNYJ01000005">
    <property type="protein sequence ID" value="TDQ40825.1"/>
    <property type="molecule type" value="Genomic_DNA"/>
</dbReference>
<dbReference type="PROSITE" id="PS00041">
    <property type="entry name" value="HTH_ARAC_FAMILY_1"/>
    <property type="match status" value="1"/>
</dbReference>
<dbReference type="InterPro" id="IPR018060">
    <property type="entry name" value="HTH_AraC"/>
</dbReference>
<dbReference type="AlphaFoldDB" id="A0A4R6U892"/>
<dbReference type="GO" id="GO:0043565">
    <property type="term" value="F:sequence-specific DNA binding"/>
    <property type="evidence" value="ECO:0007669"/>
    <property type="project" value="InterPro"/>
</dbReference>
<dbReference type="RefSeq" id="WP_133580014.1">
    <property type="nucleotide sequence ID" value="NZ_SNYJ01000005.1"/>
</dbReference>
<dbReference type="GO" id="GO:0003700">
    <property type="term" value="F:DNA-binding transcription factor activity"/>
    <property type="evidence" value="ECO:0007669"/>
    <property type="project" value="InterPro"/>
</dbReference>
<dbReference type="Gene3D" id="1.10.10.60">
    <property type="entry name" value="Homeodomain-like"/>
    <property type="match status" value="2"/>
</dbReference>
<evidence type="ECO:0000256" key="2">
    <source>
        <dbReference type="ARBA" id="ARBA00023125"/>
    </source>
</evidence>
<sequence>MSLETYVELQIPPLPYYLGSGYTEFESGDTHPHRTNLGIYDLIIATKGELFIGENHQQWTLRKGDALLLQPVGEHFSVEPCKQTTAFFWLHFEHPSHREHSFDSPFRTSRPFANPYTLKLPKYSRLTDSQRAFNLMNRMLEMPIESSFWEEQHLMAELLAILELGDKGGNGSAAARLAMKTATYIHEHYQEKITNSTLASALHFHPNYIVRCMKMKYNRTPVEYLNDFRIERAKRLLITTVLPIERIAEKVGFLYPPYFSASFKLKVGKSPLQFRNQYLN</sequence>
<dbReference type="PANTHER" id="PTHR43280">
    <property type="entry name" value="ARAC-FAMILY TRANSCRIPTIONAL REGULATOR"/>
    <property type="match status" value="1"/>
</dbReference>
<dbReference type="InterPro" id="IPR009057">
    <property type="entry name" value="Homeodomain-like_sf"/>
</dbReference>
<dbReference type="SUPFAM" id="SSF46689">
    <property type="entry name" value="Homeodomain-like"/>
    <property type="match status" value="2"/>
</dbReference>
<dbReference type="InterPro" id="IPR018062">
    <property type="entry name" value="HTH_AraC-typ_CS"/>
</dbReference>
<dbReference type="Proteomes" id="UP000295632">
    <property type="component" value="Unassembled WGS sequence"/>
</dbReference>
<name>A0A4R6U892_9BACI</name>
<gene>
    <name evidence="5" type="ORF">EV213_105171</name>
</gene>
<keyword evidence="2" id="KW-0238">DNA-binding</keyword>
<keyword evidence="6" id="KW-1185">Reference proteome</keyword>
<dbReference type="SUPFAM" id="SSF51215">
    <property type="entry name" value="Regulatory protein AraC"/>
    <property type="match status" value="1"/>
</dbReference>
<dbReference type="PANTHER" id="PTHR43280:SF30">
    <property type="entry name" value="MMSAB OPERON REGULATORY PROTEIN"/>
    <property type="match status" value="1"/>
</dbReference>
<evidence type="ECO:0000256" key="3">
    <source>
        <dbReference type="ARBA" id="ARBA00023163"/>
    </source>
</evidence>
<evidence type="ECO:0000259" key="4">
    <source>
        <dbReference type="PROSITE" id="PS01124"/>
    </source>
</evidence>
<keyword evidence="3" id="KW-0804">Transcription</keyword>
<reference evidence="5 6" key="1">
    <citation type="submission" date="2019-03" db="EMBL/GenBank/DDBJ databases">
        <title>Genomic Encyclopedia of Type Strains, Phase IV (KMG-IV): sequencing the most valuable type-strain genomes for metagenomic binning, comparative biology and taxonomic classification.</title>
        <authorList>
            <person name="Goeker M."/>
        </authorList>
    </citation>
    <scope>NUCLEOTIDE SEQUENCE [LARGE SCALE GENOMIC DNA]</scope>
    <source>
        <strain evidence="5 6">DSM 28697</strain>
    </source>
</reference>
<protein>
    <submittedName>
        <fullName evidence="5">Helix-turn-helix protein</fullName>
    </submittedName>
</protein>
<feature type="domain" description="HTH araC/xylS-type" evidence="4">
    <location>
        <begin position="179"/>
        <end position="277"/>
    </location>
</feature>
<comment type="caution">
    <text evidence="5">The sequence shown here is derived from an EMBL/GenBank/DDBJ whole genome shotgun (WGS) entry which is preliminary data.</text>
</comment>
<evidence type="ECO:0000313" key="6">
    <source>
        <dbReference type="Proteomes" id="UP000295632"/>
    </source>
</evidence>
<dbReference type="PROSITE" id="PS01124">
    <property type="entry name" value="HTH_ARAC_FAMILY_2"/>
    <property type="match status" value="1"/>
</dbReference>
<accession>A0A4R6U892</accession>
<evidence type="ECO:0000313" key="5">
    <source>
        <dbReference type="EMBL" id="TDQ40825.1"/>
    </source>
</evidence>
<dbReference type="InterPro" id="IPR037923">
    <property type="entry name" value="HTH-like"/>
</dbReference>
<dbReference type="Pfam" id="PF12833">
    <property type="entry name" value="HTH_18"/>
    <property type="match status" value="1"/>
</dbReference>
<dbReference type="OrthoDB" id="192171at2"/>